<comment type="similarity">
    <text evidence="1 6 7">Belongs to the universal ribosomal protein uL23 family.</text>
</comment>
<protein>
    <recommendedName>
        <fullName evidence="6">Large ribosomal subunit protein uL23</fullName>
    </recommendedName>
</protein>
<dbReference type="PANTHER" id="PTHR11620">
    <property type="entry name" value="60S RIBOSOMAL PROTEIN L23A"/>
    <property type="match status" value="1"/>
</dbReference>
<dbReference type="InterPro" id="IPR012678">
    <property type="entry name" value="Ribosomal_uL23/eL15/eS24_sf"/>
</dbReference>
<dbReference type="GO" id="GO:0003735">
    <property type="term" value="F:structural constituent of ribosome"/>
    <property type="evidence" value="ECO:0007669"/>
    <property type="project" value="InterPro"/>
</dbReference>
<dbReference type="GO" id="GO:0005840">
    <property type="term" value="C:ribosome"/>
    <property type="evidence" value="ECO:0007669"/>
    <property type="project" value="UniProtKB-KW"/>
</dbReference>
<comment type="function">
    <text evidence="6">One of the early assembly proteins it binds 23S rRNA. One of the proteins that surrounds the polypeptide exit tunnel on the outside of the ribosome. Forms the main docking site for trigger factor binding to the ribosome.</text>
</comment>
<dbReference type="HAMAP" id="MF_01369_B">
    <property type="entry name" value="Ribosomal_uL23_B"/>
    <property type="match status" value="1"/>
</dbReference>
<dbReference type="NCBIfam" id="NF004363">
    <property type="entry name" value="PRK05738.2-4"/>
    <property type="match status" value="1"/>
</dbReference>
<evidence type="ECO:0000313" key="8">
    <source>
        <dbReference type="EMBL" id="HHS51900.1"/>
    </source>
</evidence>
<dbReference type="InterPro" id="IPR013025">
    <property type="entry name" value="Ribosomal_uL23-like"/>
</dbReference>
<evidence type="ECO:0000256" key="4">
    <source>
        <dbReference type="ARBA" id="ARBA00022980"/>
    </source>
</evidence>
<dbReference type="GO" id="GO:0006412">
    <property type="term" value="P:translation"/>
    <property type="evidence" value="ECO:0007669"/>
    <property type="project" value="UniProtKB-UniRule"/>
</dbReference>
<keyword evidence="5 6" id="KW-0687">Ribonucleoprotein</keyword>
<evidence type="ECO:0000256" key="5">
    <source>
        <dbReference type="ARBA" id="ARBA00023274"/>
    </source>
</evidence>
<evidence type="ECO:0000256" key="6">
    <source>
        <dbReference type="HAMAP-Rule" id="MF_01369"/>
    </source>
</evidence>
<name>A0A7C6ECM5_UNCW3</name>
<dbReference type="GO" id="GO:1990904">
    <property type="term" value="C:ribonucleoprotein complex"/>
    <property type="evidence" value="ECO:0007669"/>
    <property type="project" value="UniProtKB-KW"/>
</dbReference>
<accession>A0A7C6ECM5</accession>
<organism evidence="8">
    <name type="scientific">candidate division WOR-3 bacterium</name>
    <dbReference type="NCBI Taxonomy" id="2052148"/>
    <lineage>
        <taxon>Bacteria</taxon>
        <taxon>Bacteria division WOR-3</taxon>
    </lineage>
</organism>
<dbReference type="Pfam" id="PF00276">
    <property type="entry name" value="Ribosomal_L23"/>
    <property type="match status" value="1"/>
</dbReference>
<evidence type="ECO:0000256" key="2">
    <source>
        <dbReference type="ARBA" id="ARBA00022730"/>
    </source>
</evidence>
<dbReference type="Gene3D" id="3.30.70.330">
    <property type="match status" value="1"/>
</dbReference>
<proteinExistence type="inferred from homology"/>
<evidence type="ECO:0000256" key="1">
    <source>
        <dbReference type="ARBA" id="ARBA00006700"/>
    </source>
</evidence>
<keyword evidence="2 6" id="KW-0699">rRNA-binding</keyword>
<reference evidence="8" key="1">
    <citation type="journal article" date="2020" name="mSystems">
        <title>Genome- and Community-Level Interaction Insights into Carbon Utilization and Element Cycling Functions of Hydrothermarchaeota in Hydrothermal Sediment.</title>
        <authorList>
            <person name="Zhou Z."/>
            <person name="Liu Y."/>
            <person name="Xu W."/>
            <person name="Pan J."/>
            <person name="Luo Z.H."/>
            <person name="Li M."/>
        </authorList>
    </citation>
    <scope>NUCLEOTIDE SEQUENCE [LARGE SCALE GENOMIC DNA]</scope>
    <source>
        <strain evidence="8">SpSt-876</strain>
    </source>
</reference>
<comment type="subunit">
    <text evidence="6">Part of the 50S ribosomal subunit. Contacts protein L29, and trigger factor when it is bound to the ribosome.</text>
</comment>
<dbReference type="NCBIfam" id="NF004366">
    <property type="entry name" value="PRK05738.3-2"/>
    <property type="match status" value="1"/>
</dbReference>
<dbReference type="InterPro" id="IPR012677">
    <property type="entry name" value="Nucleotide-bd_a/b_plait_sf"/>
</dbReference>
<keyword evidence="3 6" id="KW-0694">RNA-binding</keyword>
<dbReference type="AlphaFoldDB" id="A0A7C6ECM5"/>
<dbReference type="PROSITE" id="PS00050">
    <property type="entry name" value="RIBOSOMAL_L23"/>
    <property type="match status" value="1"/>
</dbReference>
<dbReference type="EMBL" id="DTLI01000086">
    <property type="protein sequence ID" value="HHS51900.1"/>
    <property type="molecule type" value="Genomic_DNA"/>
</dbReference>
<dbReference type="NCBIfam" id="NF004359">
    <property type="entry name" value="PRK05738.1-3"/>
    <property type="match status" value="1"/>
</dbReference>
<sequence length="96" mass="11187">MIEPHEIIIQPIVTEKTERLRTRANQYTFKVKPDANKIEIRRAIEKLFKVKVAKVRVLNYLGKPKRMGVFIGKRSDWKKAIVTLKKGEVIESLGRT</sequence>
<keyword evidence="4 6" id="KW-0689">Ribosomal protein</keyword>
<gene>
    <name evidence="6" type="primary">rplW</name>
    <name evidence="8" type="ORF">ENW73_03400</name>
</gene>
<dbReference type="SUPFAM" id="SSF54189">
    <property type="entry name" value="Ribosomal proteins S24e, L23 and L15e"/>
    <property type="match status" value="1"/>
</dbReference>
<dbReference type="FunFam" id="3.30.70.330:FF:000001">
    <property type="entry name" value="50S ribosomal protein L23"/>
    <property type="match status" value="1"/>
</dbReference>
<dbReference type="InterPro" id="IPR001014">
    <property type="entry name" value="Ribosomal_uL23_CS"/>
</dbReference>
<comment type="caution">
    <text evidence="8">The sequence shown here is derived from an EMBL/GenBank/DDBJ whole genome shotgun (WGS) entry which is preliminary data.</text>
</comment>
<evidence type="ECO:0000256" key="3">
    <source>
        <dbReference type="ARBA" id="ARBA00022884"/>
    </source>
</evidence>
<dbReference type="GO" id="GO:0019843">
    <property type="term" value="F:rRNA binding"/>
    <property type="evidence" value="ECO:0007669"/>
    <property type="project" value="UniProtKB-UniRule"/>
</dbReference>
<evidence type="ECO:0000256" key="7">
    <source>
        <dbReference type="RuleBase" id="RU003934"/>
    </source>
</evidence>